<name>A0A8C5RQH3_LATLA</name>
<dbReference type="GO" id="GO:0051015">
    <property type="term" value="F:actin filament binding"/>
    <property type="evidence" value="ECO:0007669"/>
    <property type="project" value="TreeGrafter"/>
</dbReference>
<dbReference type="SUPFAM" id="SSF143885">
    <property type="entry name" value="RGC domain-like"/>
    <property type="match status" value="1"/>
</dbReference>
<dbReference type="FunFam" id="1.10.506.10:FF:000004">
    <property type="entry name" value="IQ motif containing GTPase activating protein 1"/>
    <property type="match status" value="1"/>
</dbReference>
<dbReference type="SUPFAM" id="SSF48350">
    <property type="entry name" value="GTPase activation domain, GAP"/>
    <property type="match status" value="1"/>
</dbReference>
<dbReference type="GO" id="GO:0005516">
    <property type="term" value="F:calmodulin binding"/>
    <property type="evidence" value="ECO:0007669"/>
    <property type="project" value="TreeGrafter"/>
</dbReference>
<proteinExistence type="predicted"/>
<dbReference type="Pfam" id="PF00616">
    <property type="entry name" value="RasGAP"/>
    <property type="match status" value="1"/>
</dbReference>
<dbReference type="Proteomes" id="UP000694406">
    <property type="component" value="Unplaced"/>
</dbReference>
<dbReference type="Ensembl" id="ENSLLTT00000007014.1">
    <property type="protein sequence ID" value="ENSLLTP00000006750.1"/>
    <property type="gene ID" value="ENSLLTG00000005145.1"/>
</dbReference>
<dbReference type="GO" id="GO:0005938">
    <property type="term" value="C:cell cortex"/>
    <property type="evidence" value="ECO:0007669"/>
    <property type="project" value="TreeGrafter"/>
</dbReference>
<dbReference type="GO" id="GO:0005096">
    <property type="term" value="F:GTPase activator activity"/>
    <property type="evidence" value="ECO:0007669"/>
    <property type="project" value="TreeGrafter"/>
</dbReference>
<accession>A0A8C5RQH3</accession>
<keyword evidence="2" id="KW-0732">Signal</keyword>
<dbReference type="PANTHER" id="PTHR14149:SF12">
    <property type="entry name" value="RAS GTPASE-ACTIVATING-LIKE PROTEIN IQGAP2"/>
    <property type="match status" value="1"/>
</dbReference>
<dbReference type="PROSITE" id="PS00509">
    <property type="entry name" value="RAS_GTPASE_ACTIV_1"/>
    <property type="match status" value="1"/>
</dbReference>
<dbReference type="InterPro" id="IPR000593">
    <property type="entry name" value="RasGAP_C"/>
</dbReference>
<dbReference type="Gene3D" id="1.10.506.10">
    <property type="entry name" value="GTPase Activation - p120gap, domain 1"/>
    <property type="match status" value="1"/>
</dbReference>
<reference evidence="4" key="1">
    <citation type="submission" date="2025-08" db="UniProtKB">
        <authorList>
            <consortium name="Ensembl"/>
        </authorList>
    </citation>
    <scope>IDENTIFICATION</scope>
</reference>
<evidence type="ECO:0000256" key="1">
    <source>
        <dbReference type="SAM" id="Coils"/>
    </source>
</evidence>
<keyword evidence="5" id="KW-1185">Reference proteome</keyword>
<evidence type="ECO:0000256" key="2">
    <source>
        <dbReference type="SAM" id="SignalP"/>
    </source>
</evidence>
<reference evidence="4" key="2">
    <citation type="submission" date="2025-09" db="UniProtKB">
        <authorList>
            <consortium name="Ensembl"/>
        </authorList>
    </citation>
    <scope>IDENTIFICATION</scope>
</reference>
<dbReference type="GO" id="GO:1903479">
    <property type="term" value="P:mitotic actomyosin contractile ring assembly actin filament organization"/>
    <property type="evidence" value="ECO:0007669"/>
    <property type="project" value="TreeGrafter"/>
</dbReference>
<sequence length="665" mass="76551">IFLLLGVGMTFIFQDVVSHSKKLNKKSKNQLQDMVTGEKQGIKGLSKERRKKLEAYQHLFYLLQTNPTYLAKLIFQMPQNKSTKFMDTVIFTLYNYASNQREEYLLLKLFKTALEEEINSKVDQIQDIVTGNPTVIKMVVSFNRGARGQNTLRQLLSSVVKDIMDDKSLVINTSPVEVYKAWVNQLEMQTGEASKLPYDVTTEQALAHPEVMNRLESSIQSLRAVTDKVLASIFSSLNLMPYGLRYISKVLKNSLHEKFPDATEDELLKIVGNLLYYRFMNPAIVAPDGFDIIDMTAGGQIHSDQRRNLGCVAKVLQHAASNNLFEGENAHLSSMNSYLSETYEKFRNFFQAACVVPEPEEKFNIDEYSDMVTLSKPVIYISIEEIINTHSLLLEHQDAIAPDQNDVLNELLLGLGEVPDVETFLGKKIQQTPQRETEHIKIIEKRAILDSKTPEKMKYSRSILEEGQLPLEQKKRKIQRNLRTLEQAGLVSSENKYQEIINEIAKDIRNQRRYRQHRKAELVKLQQTLNALNSKKAFYEDQINYYNTYIKTCLDNLTRNGNKLKNISLKYTAARLYEKGVILEIDELQPNQFKNVMFEITPGEEVGDFDIKAKFLGVEMEKVQLHFQDLLQMQYEGVSVMKVFEKAKVNVNLLIFLLNKKFYGK</sequence>
<dbReference type="InterPro" id="IPR008936">
    <property type="entry name" value="Rho_GTPase_activation_prot"/>
</dbReference>
<feature type="chain" id="PRO_5034006350" description="Ras-GAP domain-containing protein" evidence="2">
    <location>
        <begin position="19"/>
        <end position="665"/>
    </location>
</feature>
<feature type="domain" description="Ras-GAP" evidence="3">
    <location>
        <begin position="88"/>
        <end position="321"/>
    </location>
</feature>
<dbReference type="AlphaFoldDB" id="A0A8C5RQH3"/>
<dbReference type="InterPro" id="IPR001936">
    <property type="entry name" value="RasGAP_dom"/>
</dbReference>
<evidence type="ECO:0000313" key="5">
    <source>
        <dbReference type="Proteomes" id="UP000694406"/>
    </source>
</evidence>
<dbReference type="PANTHER" id="PTHR14149">
    <property type="entry name" value="RAS GTPASE-ACTIVATING PROTEIN WITH IQ MOTIF"/>
    <property type="match status" value="1"/>
</dbReference>
<keyword evidence="1" id="KW-0175">Coiled coil</keyword>
<dbReference type="InterPro" id="IPR023152">
    <property type="entry name" value="RasGAP_CS"/>
</dbReference>
<dbReference type="SMART" id="SM00323">
    <property type="entry name" value="RasGAP"/>
    <property type="match status" value="1"/>
</dbReference>
<feature type="coiled-coil region" evidence="1">
    <location>
        <begin position="515"/>
        <end position="542"/>
    </location>
</feature>
<organism evidence="4 5">
    <name type="scientific">Laticauda laticaudata</name>
    <name type="common">Blue-ringed sea krait</name>
    <name type="synonym">Blue-lipped sea krait</name>
    <dbReference type="NCBI Taxonomy" id="8630"/>
    <lineage>
        <taxon>Eukaryota</taxon>
        <taxon>Metazoa</taxon>
        <taxon>Chordata</taxon>
        <taxon>Craniata</taxon>
        <taxon>Vertebrata</taxon>
        <taxon>Euteleostomi</taxon>
        <taxon>Lepidosauria</taxon>
        <taxon>Squamata</taxon>
        <taxon>Bifurcata</taxon>
        <taxon>Unidentata</taxon>
        <taxon>Episquamata</taxon>
        <taxon>Toxicofera</taxon>
        <taxon>Serpentes</taxon>
        <taxon>Colubroidea</taxon>
        <taxon>Elapidae</taxon>
        <taxon>Laticaudinae</taxon>
        <taxon>Laticauda</taxon>
    </lineage>
</organism>
<dbReference type="PROSITE" id="PS50018">
    <property type="entry name" value="RAS_GTPASE_ACTIV_2"/>
    <property type="match status" value="1"/>
</dbReference>
<evidence type="ECO:0000259" key="3">
    <source>
        <dbReference type="PROSITE" id="PS50018"/>
    </source>
</evidence>
<feature type="signal peptide" evidence="2">
    <location>
        <begin position="1"/>
        <end position="18"/>
    </location>
</feature>
<dbReference type="Pfam" id="PF03836">
    <property type="entry name" value="RasGAP_C"/>
    <property type="match status" value="1"/>
</dbReference>
<protein>
    <recommendedName>
        <fullName evidence="3">Ras-GAP domain-containing protein</fullName>
    </recommendedName>
</protein>
<dbReference type="GeneTree" id="ENSGT00950000183076"/>
<evidence type="ECO:0000313" key="4">
    <source>
        <dbReference type="Ensembl" id="ENSLLTP00000006750.1"/>
    </source>
</evidence>